<feature type="transmembrane region" description="Helical" evidence="1">
    <location>
        <begin position="78"/>
        <end position="96"/>
    </location>
</feature>
<feature type="transmembrane region" description="Helical" evidence="1">
    <location>
        <begin position="149"/>
        <end position="171"/>
    </location>
</feature>
<evidence type="ECO:0000313" key="2">
    <source>
        <dbReference type="EMBL" id="GHB94183.1"/>
    </source>
</evidence>
<feature type="transmembrane region" description="Helical" evidence="1">
    <location>
        <begin position="292"/>
        <end position="313"/>
    </location>
</feature>
<name>A0A8J3GDT9_9BACT</name>
<proteinExistence type="predicted"/>
<evidence type="ECO:0000313" key="3">
    <source>
        <dbReference type="Proteomes" id="UP000642829"/>
    </source>
</evidence>
<sequence length="461" mass="50522">MDTPINQPAQLPPPLPGQSAEADLQLELEPQGEASGESRTLWPSLPKLLRWLGAITLLSSALTFLVGNWMHTDELLRYGQFLGLTVILSACGWFCISRWRDDKGARTFFALGAALLPAHFAQLGAMLFAKMQGEATFNGKLRAFQFEALDWSILGPTLGIALLVLIPLTYVGFASMARPQARKLTLLYLLANATLLFTVRDPNAVALIGFALLGGLFWADRRFFASQGAMKTWDGIAMRTLLFTPFALLLGRNLVLHGGQSDLLISLMFTTLAGLFYVGIPRILQDNEYRGVPRIIALAPAFAAWFYITNALGWSGNDVWIPAKLLPCALIAVVMSTRMELMAAVTRRIAAFVAIGGALTQLLTVETPISSLIAVGTSLVVILGGYGMRERWIFRTGLTGLGLGLIYHLRYAADLYQGPWLWISLAATGATVLLGSSYLERYGRQGFDRVRTLHRKVSGWK</sequence>
<protein>
    <recommendedName>
        <fullName evidence="4">DUF2157 domain-containing protein</fullName>
    </recommendedName>
</protein>
<feature type="transmembrane region" description="Helical" evidence="1">
    <location>
        <begin position="419"/>
        <end position="439"/>
    </location>
</feature>
<feature type="transmembrane region" description="Helical" evidence="1">
    <location>
        <begin position="108"/>
        <end position="129"/>
    </location>
</feature>
<feature type="transmembrane region" description="Helical" evidence="1">
    <location>
        <begin position="369"/>
        <end position="386"/>
    </location>
</feature>
<feature type="transmembrane region" description="Helical" evidence="1">
    <location>
        <begin position="48"/>
        <end position="66"/>
    </location>
</feature>
<dbReference type="Proteomes" id="UP000642829">
    <property type="component" value="Unassembled WGS sequence"/>
</dbReference>
<keyword evidence="1" id="KW-0812">Transmembrane</keyword>
<reference evidence="2" key="2">
    <citation type="submission" date="2020-09" db="EMBL/GenBank/DDBJ databases">
        <authorList>
            <person name="Sun Q."/>
            <person name="Kim S."/>
        </authorList>
    </citation>
    <scope>NUCLEOTIDE SEQUENCE</scope>
    <source>
        <strain evidence="2">KCTC 12870</strain>
    </source>
</reference>
<accession>A0A8J3GDT9</accession>
<feature type="transmembrane region" description="Helical" evidence="1">
    <location>
        <begin position="263"/>
        <end position="280"/>
    </location>
</feature>
<feature type="transmembrane region" description="Helical" evidence="1">
    <location>
        <begin position="393"/>
        <end position="413"/>
    </location>
</feature>
<keyword evidence="1" id="KW-0472">Membrane</keyword>
<dbReference type="RefSeq" id="WP_189511975.1">
    <property type="nucleotide sequence ID" value="NZ_BMXG01000003.1"/>
</dbReference>
<comment type="caution">
    <text evidence="2">The sequence shown here is derived from an EMBL/GenBank/DDBJ whole genome shotgun (WGS) entry which is preliminary data.</text>
</comment>
<feature type="transmembrane region" description="Helical" evidence="1">
    <location>
        <begin position="236"/>
        <end position="257"/>
    </location>
</feature>
<gene>
    <name evidence="2" type="ORF">GCM10007047_07310</name>
</gene>
<dbReference type="EMBL" id="BMXG01000003">
    <property type="protein sequence ID" value="GHB94183.1"/>
    <property type="molecule type" value="Genomic_DNA"/>
</dbReference>
<keyword evidence="3" id="KW-1185">Reference proteome</keyword>
<evidence type="ECO:0000256" key="1">
    <source>
        <dbReference type="SAM" id="Phobius"/>
    </source>
</evidence>
<keyword evidence="1" id="KW-1133">Transmembrane helix</keyword>
<dbReference type="AlphaFoldDB" id="A0A8J3GDT9"/>
<organism evidence="2 3">
    <name type="scientific">Cerasicoccus arenae</name>
    <dbReference type="NCBI Taxonomy" id="424488"/>
    <lineage>
        <taxon>Bacteria</taxon>
        <taxon>Pseudomonadati</taxon>
        <taxon>Verrucomicrobiota</taxon>
        <taxon>Opitutia</taxon>
        <taxon>Puniceicoccales</taxon>
        <taxon>Cerasicoccaceae</taxon>
        <taxon>Cerasicoccus</taxon>
    </lineage>
</organism>
<feature type="transmembrane region" description="Helical" evidence="1">
    <location>
        <begin position="344"/>
        <end position="363"/>
    </location>
</feature>
<feature type="transmembrane region" description="Helical" evidence="1">
    <location>
        <begin position="205"/>
        <end position="224"/>
    </location>
</feature>
<reference evidence="2" key="1">
    <citation type="journal article" date="2014" name="Int. J. Syst. Evol. Microbiol.">
        <title>Complete genome sequence of Corynebacterium casei LMG S-19264T (=DSM 44701T), isolated from a smear-ripened cheese.</title>
        <authorList>
            <consortium name="US DOE Joint Genome Institute (JGI-PGF)"/>
            <person name="Walter F."/>
            <person name="Albersmeier A."/>
            <person name="Kalinowski J."/>
            <person name="Ruckert C."/>
        </authorList>
    </citation>
    <scope>NUCLEOTIDE SEQUENCE</scope>
    <source>
        <strain evidence="2">KCTC 12870</strain>
    </source>
</reference>
<evidence type="ECO:0008006" key="4">
    <source>
        <dbReference type="Google" id="ProtNLM"/>
    </source>
</evidence>